<feature type="transmembrane region" description="Helical" evidence="5">
    <location>
        <begin position="144"/>
        <end position="172"/>
    </location>
</feature>
<evidence type="ECO:0000256" key="5">
    <source>
        <dbReference type="RuleBase" id="RU363041"/>
    </source>
</evidence>
<name>A0ABW8GKU2_9PROT</name>
<evidence type="ECO:0000256" key="3">
    <source>
        <dbReference type="ARBA" id="ARBA00022989"/>
    </source>
</evidence>
<dbReference type="Pfam" id="PF01925">
    <property type="entry name" value="TauE"/>
    <property type="match status" value="1"/>
</dbReference>
<dbReference type="InterPro" id="IPR002781">
    <property type="entry name" value="TM_pro_TauE-like"/>
</dbReference>
<keyword evidence="5" id="KW-1003">Cell membrane</keyword>
<comment type="caution">
    <text evidence="6">The sequence shown here is derived from an EMBL/GenBank/DDBJ whole genome shotgun (WGS) entry which is preliminary data.</text>
</comment>
<comment type="similarity">
    <text evidence="5">Belongs to the 4-toluene sulfonate uptake permease (TSUP) (TC 2.A.102) family.</text>
</comment>
<evidence type="ECO:0000256" key="1">
    <source>
        <dbReference type="ARBA" id="ARBA00004141"/>
    </source>
</evidence>
<proteinExistence type="inferred from homology"/>
<evidence type="ECO:0000313" key="6">
    <source>
        <dbReference type="EMBL" id="MFJ5445548.1"/>
    </source>
</evidence>
<dbReference type="RefSeq" id="WP_400880011.1">
    <property type="nucleotide sequence ID" value="NZ_JBIWXY010000001.1"/>
</dbReference>
<feature type="transmembrane region" description="Helical" evidence="5">
    <location>
        <begin position="95"/>
        <end position="114"/>
    </location>
</feature>
<keyword evidence="3 5" id="KW-1133">Transmembrane helix</keyword>
<feature type="transmembrane region" description="Helical" evidence="5">
    <location>
        <begin position="68"/>
        <end position="89"/>
    </location>
</feature>
<accession>A0ABW8GKU2</accession>
<sequence>MLTLCLLGITVGLLMGLTGAGGGILAVPLLVFFTGIPVTTAAPLALTAVAVAASIGALAGLRQGVLRYRAACVMAGIGVVMAPLGLWVAHQLDNRLLMCVFALLLLVVAAENLVQKNRLARVERQACLLDPATGKLRWTSRCSLSLMGAGGLAGFLSGLVGVGGGFVIVPALGRLSNLDMHSVIPTSLAVIALVSLSSLGSALLWGSFDVWLALPFVAGAMLGMLAGRRWTQCLTARSLKRGFAVVAATVAVMMVVRAIS</sequence>
<dbReference type="InterPro" id="IPR051598">
    <property type="entry name" value="TSUP/Inactive_protease-like"/>
</dbReference>
<feature type="transmembrane region" description="Helical" evidence="5">
    <location>
        <begin position="42"/>
        <end position="61"/>
    </location>
</feature>
<reference evidence="6 7" key="1">
    <citation type="submission" date="2024-11" db="EMBL/GenBank/DDBJ databases">
        <authorList>
            <person name="Kaparullina E.N."/>
            <person name="Delegan Y.A."/>
            <person name="Doronina N.V."/>
        </authorList>
    </citation>
    <scope>NUCLEOTIDE SEQUENCE [LARGE SCALE GENOMIC DNA]</scope>
    <source>
        <strain evidence="6 7">7sh_L</strain>
    </source>
</reference>
<dbReference type="PANTHER" id="PTHR43701">
    <property type="entry name" value="MEMBRANE TRANSPORTER PROTEIN MJ0441-RELATED"/>
    <property type="match status" value="1"/>
</dbReference>
<protein>
    <recommendedName>
        <fullName evidence="5">Probable membrane transporter protein</fullName>
    </recommendedName>
</protein>
<evidence type="ECO:0000256" key="2">
    <source>
        <dbReference type="ARBA" id="ARBA00022692"/>
    </source>
</evidence>
<feature type="transmembrane region" description="Helical" evidence="5">
    <location>
        <begin position="242"/>
        <end position="259"/>
    </location>
</feature>
<gene>
    <name evidence="6" type="ORF">ACIKP9_04850</name>
</gene>
<evidence type="ECO:0000313" key="7">
    <source>
        <dbReference type="Proteomes" id="UP001617669"/>
    </source>
</evidence>
<feature type="transmembrane region" description="Helical" evidence="5">
    <location>
        <begin position="212"/>
        <end position="230"/>
    </location>
</feature>
<feature type="transmembrane region" description="Helical" evidence="5">
    <location>
        <begin position="184"/>
        <end position="205"/>
    </location>
</feature>
<dbReference type="EMBL" id="JBIWXY010000001">
    <property type="protein sequence ID" value="MFJ5445548.1"/>
    <property type="molecule type" value="Genomic_DNA"/>
</dbReference>
<organism evidence="6 7">
    <name type="scientific">Methylobacillus methanolivorans</name>
    <dbReference type="NCBI Taxonomy" id="1848927"/>
    <lineage>
        <taxon>Bacteria</taxon>
        <taxon>Pseudomonadati</taxon>
        <taxon>Pseudomonadota</taxon>
        <taxon>Betaproteobacteria</taxon>
        <taxon>Nitrosomonadales</taxon>
        <taxon>Methylophilaceae</taxon>
        <taxon>Methylobacillus</taxon>
    </lineage>
</organism>
<evidence type="ECO:0000256" key="4">
    <source>
        <dbReference type="ARBA" id="ARBA00023136"/>
    </source>
</evidence>
<keyword evidence="4 5" id="KW-0472">Membrane</keyword>
<keyword evidence="2 5" id="KW-0812">Transmembrane</keyword>
<keyword evidence="7" id="KW-1185">Reference proteome</keyword>
<dbReference type="PANTHER" id="PTHR43701:SF2">
    <property type="entry name" value="MEMBRANE TRANSPORTER PROTEIN YJNA-RELATED"/>
    <property type="match status" value="1"/>
</dbReference>
<dbReference type="Proteomes" id="UP001617669">
    <property type="component" value="Unassembled WGS sequence"/>
</dbReference>
<comment type="subcellular location">
    <subcellularLocation>
        <location evidence="5">Cell membrane</location>
        <topology evidence="5">Multi-pass membrane protein</topology>
    </subcellularLocation>
    <subcellularLocation>
        <location evidence="1">Membrane</location>
        <topology evidence="1">Multi-pass membrane protein</topology>
    </subcellularLocation>
</comment>